<organism evidence="2 3">
    <name type="scientific">Linum tenue</name>
    <dbReference type="NCBI Taxonomy" id="586396"/>
    <lineage>
        <taxon>Eukaryota</taxon>
        <taxon>Viridiplantae</taxon>
        <taxon>Streptophyta</taxon>
        <taxon>Embryophyta</taxon>
        <taxon>Tracheophyta</taxon>
        <taxon>Spermatophyta</taxon>
        <taxon>Magnoliopsida</taxon>
        <taxon>eudicotyledons</taxon>
        <taxon>Gunneridae</taxon>
        <taxon>Pentapetalae</taxon>
        <taxon>rosids</taxon>
        <taxon>fabids</taxon>
        <taxon>Malpighiales</taxon>
        <taxon>Linaceae</taxon>
        <taxon>Linum</taxon>
    </lineage>
</organism>
<dbReference type="PANTHER" id="PTHR34364:SF1">
    <property type="entry name" value="WAS_WASL-INTERACTING FAMILY PROTEIN"/>
    <property type="match status" value="1"/>
</dbReference>
<protein>
    <recommendedName>
        <fullName evidence="4">Transmembrane protein</fullName>
    </recommendedName>
</protein>
<gene>
    <name evidence="2" type="ORF">LITE_LOCUS51598</name>
</gene>
<reference evidence="2" key="1">
    <citation type="submission" date="2022-08" db="EMBL/GenBank/DDBJ databases">
        <authorList>
            <person name="Gutierrez-Valencia J."/>
        </authorList>
    </citation>
    <scope>NUCLEOTIDE SEQUENCE</scope>
</reference>
<name>A0AAV0S711_9ROSI</name>
<evidence type="ECO:0000256" key="1">
    <source>
        <dbReference type="SAM" id="Phobius"/>
    </source>
</evidence>
<dbReference type="EMBL" id="CAMGYJ010000011">
    <property type="protein sequence ID" value="CAI0628315.1"/>
    <property type="molecule type" value="Genomic_DNA"/>
</dbReference>
<dbReference type="AlphaFoldDB" id="A0AAV0S711"/>
<accession>A0AAV0S711</accession>
<evidence type="ECO:0008006" key="4">
    <source>
        <dbReference type="Google" id="ProtNLM"/>
    </source>
</evidence>
<keyword evidence="1" id="KW-0812">Transmembrane</keyword>
<keyword evidence="1" id="KW-1133">Transmembrane helix</keyword>
<keyword evidence="3" id="KW-1185">Reference proteome</keyword>
<keyword evidence="1" id="KW-0472">Membrane</keyword>
<proteinExistence type="predicted"/>
<evidence type="ECO:0000313" key="2">
    <source>
        <dbReference type="EMBL" id="CAI0628315.1"/>
    </source>
</evidence>
<sequence>MAGSESQYAPASTPKEPLLKRLKGIWRFSMIVNLAVGAYIFAHAGKKNGGKHVENVEKAKPESLLEEYSDPYDSIVEKLTPLHREPISEDQQRELFKWMLEEKRQMKPSDRGEKKRVDEEKAILKKFIGAKTIPRI</sequence>
<dbReference type="Proteomes" id="UP001154282">
    <property type="component" value="Unassembled WGS sequence"/>
</dbReference>
<feature type="transmembrane region" description="Helical" evidence="1">
    <location>
        <begin position="24"/>
        <end position="42"/>
    </location>
</feature>
<evidence type="ECO:0000313" key="3">
    <source>
        <dbReference type="Proteomes" id="UP001154282"/>
    </source>
</evidence>
<dbReference type="PANTHER" id="PTHR34364">
    <property type="entry name" value="WAS/WASL-INTERACTING FAMILY PROTEIN"/>
    <property type="match status" value="1"/>
</dbReference>
<comment type="caution">
    <text evidence="2">The sequence shown here is derived from an EMBL/GenBank/DDBJ whole genome shotgun (WGS) entry which is preliminary data.</text>
</comment>